<name>A0AAV4CC32_9GAST</name>
<feature type="region of interest" description="Disordered" evidence="1">
    <location>
        <begin position="23"/>
        <end position="82"/>
    </location>
</feature>
<protein>
    <submittedName>
        <fullName evidence="2">Uncharacterized protein</fullName>
    </submittedName>
</protein>
<evidence type="ECO:0000256" key="1">
    <source>
        <dbReference type="SAM" id="MobiDB-lite"/>
    </source>
</evidence>
<dbReference type="AlphaFoldDB" id="A0AAV4CC32"/>
<accession>A0AAV4CC32</accession>
<dbReference type="EMBL" id="BLXT01006136">
    <property type="protein sequence ID" value="GFO29225.1"/>
    <property type="molecule type" value="Genomic_DNA"/>
</dbReference>
<proteinExistence type="predicted"/>
<keyword evidence="3" id="KW-1185">Reference proteome</keyword>
<comment type="caution">
    <text evidence="2">The sequence shown here is derived from an EMBL/GenBank/DDBJ whole genome shotgun (WGS) entry which is preliminary data.</text>
</comment>
<dbReference type="Proteomes" id="UP000735302">
    <property type="component" value="Unassembled WGS sequence"/>
</dbReference>
<reference evidence="2 3" key="1">
    <citation type="journal article" date="2021" name="Elife">
        <title>Chloroplast acquisition without the gene transfer in kleptoplastic sea slugs, Plakobranchus ocellatus.</title>
        <authorList>
            <person name="Maeda T."/>
            <person name="Takahashi S."/>
            <person name="Yoshida T."/>
            <person name="Shimamura S."/>
            <person name="Takaki Y."/>
            <person name="Nagai Y."/>
            <person name="Toyoda A."/>
            <person name="Suzuki Y."/>
            <person name="Arimoto A."/>
            <person name="Ishii H."/>
            <person name="Satoh N."/>
            <person name="Nishiyama T."/>
            <person name="Hasebe M."/>
            <person name="Maruyama T."/>
            <person name="Minagawa J."/>
            <person name="Obokata J."/>
            <person name="Shigenobu S."/>
        </authorList>
    </citation>
    <scope>NUCLEOTIDE SEQUENCE [LARGE SCALE GENOMIC DNA]</scope>
</reference>
<gene>
    <name evidence="2" type="ORF">PoB_005573000</name>
</gene>
<evidence type="ECO:0000313" key="2">
    <source>
        <dbReference type="EMBL" id="GFO29225.1"/>
    </source>
</evidence>
<feature type="compositionally biased region" description="Basic and acidic residues" evidence="1">
    <location>
        <begin position="49"/>
        <end position="59"/>
    </location>
</feature>
<evidence type="ECO:0000313" key="3">
    <source>
        <dbReference type="Proteomes" id="UP000735302"/>
    </source>
</evidence>
<organism evidence="2 3">
    <name type="scientific">Plakobranchus ocellatus</name>
    <dbReference type="NCBI Taxonomy" id="259542"/>
    <lineage>
        <taxon>Eukaryota</taxon>
        <taxon>Metazoa</taxon>
        <taxon>Spiralia</taxon>
        <taxon>Lophotrochozoa</taxon>
        <taxon>Mollusca</taxon>
        <taxon>Gastropoda</taxon>
        <taxon>Heterobranchia</taxon>
        <taxon>Euthyneura</taxon>
        <taxon>Panpulmonata</taxon>
        <taxon>Sacoglossa</taxon>
        <taxon>Placobranchoidea</taxon>
        <taxon>Plakobranchidae</taxon>
        <taxon>Plakobranchus</taxon>
    </lineage>
</organism>
<sequence>MQIYNSIYFVDLSGRAVGYQVRGPSPQHGDLRRPGPPSGLGIGGGAQTCDRRVPIDLKGDSLSTLPPMSPTPKESMHPYDCW</sequence>